<comment type="caution">
    <text evidence="9">The sequence shown here is derived from an EMBL/GenBank/DDBJ whole genome shotgun (WGS) entry which is preliminary data.</text>
</comment>
<feature type="transmembrane region" description="Helical" evidence="8">
    <location>
        <begin position="775"/>
        <end position="796"/>
    </location>
</feature>
<evidence type="ECO:0000256" key="3">
    <source>
        <dbReference type="ARBA" id="ARBA00022448"/>
    </source>
</evidence>
<feature type="compositionally biased region" description="Polar residues" evidence="7">
    <location>
        <begin position="74"/>
        <end position="100"/>
    </location>
</feature>
<feature type="compositionally biased region" description="Polar residues" evidence="7">
    <location>
        <begin position="204"/>
        <end position="217"/>
    </location>
</feature>
<evidence type="ECO:0000256" key="7">
    <source>
        <dbReference type="SAM" id="MobiDB-lite"/>
    </source>
</evidence>
<keyword evidence="4 8" id="KW-0812">Transmembrane</keyword>
<evidence type="ECO:0000256" key="5">
    <source>
        <dbReference type="ARBA" id="ARBA00022989"/>
    </source>
</evidence>
<keyword evidence="6 8" id="KW-0472">Membrane</keyword>
<evidence type="ECO:0000313" key="10">
    <source>
        <dbReference type="Proteomes" id="UP000719412"/>
    </source>
</evidence>
<dbReference type="Pfam" id="PF00230">
    <property type="entry name" value="MIP"/>
    <property type="match status" value="2"/>
</dbReference>
<dbReference type="InterPro" id="IPR023271">
    <property type="entry name" value="Aquaporin-like"/>
</dbReference>
<dbReference type="PANTHER" id="PTHR19139:SF270">
    <property type="entry name" value="ENTOMOGLYCEROPORIN 1-RELATED"/>
    <property type="match status" value="1"/>
</dbReference>
<feature type="compositionally biased region" description="Basic and acidic residues" evidence="7">
    <location>
        <begin position="41"/>
        <end position="52"/>
    </location>
</feature>
<dbReference type="PANTHER" id="PTHR19139">
    <property type="entry name" value="AQUAPORIN TRANSPORTER"/>
    <property type="match status" value="1"/>
</dbReference>
<keyword evidence="10" id="KW-1185">Reference proteome</keyword>
<reference evidence="9" key="2">
    <citation type="submission" date="2021-08" db="EMBL/GenBank/DDBJ databases">
        <authorList>
            <person name="Eriksson T."/>
        </authorList>
    </citation>
    <scope>NUCLEOTIDE SEQUENCE</scope>
    <source>
        <strain evidence="9">Stoneville</strain>
        <tissue evidence="9">Whole head</tissue>
    </source>
</reference>
<comment type="subcellular location">
    <subcellularLocation>
        <location evidence="1">Membrane</location>
        <topology evidence="1">Multi-pass membrane protein</topology>
    </subcellularLocation>
</comment>
<keyword evidence="3" id="KW-0813">Transport</keyword>
<feature type="transmembrane region" description="Helical" evidence="8">
    <location>
        <begin position="405"/>
        <end position="421"/>
    </location>
</feature>
<evidence type="ECO:0000313" key="9">
    <source>
        <dbReference type="EMBL" id="KAH0815307.1"/>
    </source>
</evidence>
<gene>
    <name evidence="9" type="ORF">GEV33_007486</name>
</gene>
<dbReference type="Gene3D" id="1.20.1080.10">
    <property type="entry name" value="Glycerol uptake facilitator protein"/>
    <property type="match status" value="2"/>
</dbReference>
<feature type="region of interest" description="Disordered" evidence="7">
    <location>
        <begin position="137"/>
        <end position="156"/>
    </location>
</feature>
<feature type="compositionally biased region" description="Acidic residues" evidence="7">
    <location>
        <begin position="1"/>
        <end position="24"/>
    </location>
</feature>
<feature type="transmembrane region" description="Helical" evidence="8">
    <location>
        <begin position="490"/>
        <end position="512"/>
    </location>
</feature>
<feature type="region of interest" description="Disordered" evidence="7">
    <location>
        <begin position="197"/>
        <end position="217"/>
    </location>
</feature>
<feature type="transmembrane region" description="Helical" evidence="8">
    <location>
        <begin position="450"/>
        <end position="470"/>
    </location>
</feature>
<keyword evidence="5 8" id="KW-1133">Transmembrane helix</keyword>
<feature type="transmembrane region" description="Helical" evidence="8">
    <location>
        <begin position="370"/>
        <end position="393"/>
    </location>
</feature>
<evidence type="ECO:0000256" key="8">
    <source>
        <dbReference type="SAM" id="Phobius"/>
    </source>
</evidence>
<feature type="transmembrane region" description="Helical" evidence="8">
    <location>
        <begin position="702"/>
        <end position="723"/>
    </location>
</feature>
<dbReference type="GO" id="GO:0015267">
    <property type="term" value="F:channel activity"/>
    <property type="evidence" value="ECO:0007669"/>
    <property type="project" value="InterPro"/>
</dbReference>
<dbReference type="SUPFAM" id="SSF81338">
    <property type="entry name" value="Aquaporin-like"/>
    <property type="match status" value="2"/>
</dbReference>
<dbReference type="PROSITE" id="PS00221">
    <property type="entry name" value="MIP"/>
    <property type="match status" value="1"/>
</dbReference>
<feature type="transmembrane region" description="Helical" evidence="8">
    <location>
        <begin position="427"/>
        <end position="443"/>
    </location>
</feature>
<feature type="region of interest" description="Disordered" evidence="7">
    <location>
        <begin position="73"/>
        <end position="106"/>
    </location>
</feature>
<feature type="region of interest" description="Disordered" evidence="7">
    <location>
        <begin position="1"/>
        <end position="60"/>
    </location>
</feature>
<dbReference type="CDD" id="cd00333">
    <property type="entry name" value="MIP"/>
    <property type="match status" value="1"/>
</dbReference>
<dbReference type="PRINTS" id="PR00783">
    <property type="entry name" value="MINTRINSICP"/>
</dbReference>
<protein>
    <submittedName>
        <fullName evidence="9">Uncharacterized protein</fullName>
    </submittedName>
</protein>
<dbReference type="AlphaFoldDB" id="A0A8J6HJ50"/>
<reference evidence="9" key="1">
    <citation type="journal article" date="2020" name="J Insects Food Feed">
        <title>The yellow mealworm (Tenebrio molitor) genome: a resource for the emerging insects as food and feed industry.</title>
        <authorList>
            <person name="Eriksson T."/>
            <person name="Andere A."/>
            <person name="Kelstrup H."/>
            <person name="Emery V."/>
            <person name="Picard C."/>
        </authorList>
    </citation>
    <scope>NUCLEOTIDE SEQUENCE</scope>
    <source>
        <strain evidence="9">Stoneville</strain>
        <tissue evidence="9">Whole head</tissue>
    </source>
</reference>
<evidence type="ECO:0000256" key="2">
    <source>
        <dbReference type="ARBA" id="ARBA00006175"/>
    </source>
</evidence>
<sequence>MSDNMVDEDLLGAEDEFNYEEYDITNEKEEALLQDEDDYVEDLRNEDKKDSASDTEEQEDILNLDIEEDFQDEGTMSFQPPPNSVQMQAPQQPYNSQNQLIKEEEDEETRLYRLKIEEQKREREKVLRNKEERRMQMMLQRQKKDEERLLSSQPEKQINIQQLQKNNQQYSTQFEKTNMFDNSSGTLSVQKPNAYHFSPGFSHKPNQYSNDSNSELPTELSNLTFKVSNNLQETTPTPVKVIPKTEASSSSFMSNRVVVVKSNCNQKSGPLPKATSVKTVNIEASNDSADVGQGLSSFLNNRKVLKKDNTLLNTRLVVVNNLSATTTQNKLVALTRGIGEIQYLVLESLSEPIQDKHTMGKGKGNDSPPYMTMFVAEVIGTGLLMFLGCMGCISSYDEPEQSHHFCGITFGLTVMLIIQSFGHISGAHLNPAVTIATVIFGILKPVMGLVYVIAQFIGATLGYGLLKILVPEKYAGDGFCVTTLNENISVIQGLGIETVITTVLILICCAVWDKRNAEKADSLPLRFGLAIAAISMAAVHPSVTVAVHNILKMLDGQFSEQNGIGAPRAGVSLIVAPPGMAVTPEHNKWVASEPVRQDGCINFGVAPNHLQICLTFGLAVMIAVQCFGHISGSHINPLVTVAAATLGNIPLIQVPIYFTGQMLGALAGFGLVKLATPNEFLRRNGTEVGLCSPAINPDVSPIQGLLVEFLISLMLALVCCGVWDCRNNTKHDSVPIRFGLTIAVLALAGGPYTGANMNPARSFAPALINGDWTNHWVYWIGPLGGGFLGALLYRFLFSKEPVEEEQGAAAEVIPLNDKA</sequence>
<dbReference type="EMBL" id="JABDTM020023267">
    <property type="protein sequence ID" value="KAH0815307.1"/>
    <property type="molecule type" value="Genomic_DNA"/>
</dbReference>
<dbReference type="InterPro" id="IPR034294">
    <property type="entry name" value="Aquaporin_transptr"/>
</dbReference>
<evidence type="ECO:0000256" key="6">
    <source>
        <dbReference type="ARBA" id="ARBA00023136"/>
    </source>
</evidence>
<feature type="transmembrane region" description="Helical" evidence="8">
    <location>
        <begin position="735"/>
        <end position="755"/>
    </location>
</feature>
<evidence type="ECO:0000256" key="1">
    <source>
        <dbReference type="ARBA" id="ARBA00004141"/>
    </source>
</evidence>
<feature type="transmembrane region" description="Helical" evidence="8">
    <location>
        <begin position="609"/>
        <end position="628"/>
    </location>
</feature>
<dbReference type="InterPro" id="IPR000425">
    <property type="entry name" value="MIP"/>
</dbReference>
<proteinExistence type="inferred from homology"/>
<feature type="transmembrane region" description="Helical" evidence="8">
    <location>
        <begin position="635"/>
        <end position="658"/>
    </location>
</feature>
<accession>A0A8J6HJ50</accession>
<evidence type="ECO:0000256" key="4">
    <source>
        <dbReference type="ARBA" id="ARBA00022692"/>
    </source>
</evidence>
<organism evidence="9 10">
    <name type="scientific">Tenebrio molitor</name>
    <name type="common">Yellow mealworm beetle</name>
    <dbReference type="NCBI Taxonomy" id="7067"/>
    <lineage>
        <taxon>Eukaryota</taxon>
        <taxon>Metazoa</taxon>
        <taxon>Ecdysozoa</taxon>
        <taxon>Arthropoda</taxon>
        <taxon>Hexapoda</taxon>
        <taxon>Insecta</taxon>
        <taxon>Pterygota</taxon>
        <taxon>Neoptera</taxon>
        <taxon>Endopterygota</taxon>
        <taxon>Coleoptera</taxon>
        <taxon>Polyphaga</taxon>
        <taxon>Cucujiformia</taxon>
        <taxon>Tenebrionidae</taxon>
        <taxon>Tenebrio</taxon>
    </lineage>
</organism>
<feature type="transmembrane region" description="Helical" evidence="8">
    <location>
        <begin position="524"/>
        <end position="543"/>
    </location>
</feature>
<dbReference type="InterPro" id="IPR022357">
    <property type="entry name" value="MIP_CS"/>
</dbReference>
<name>A0A8J6HJ50_TENMO</name>
<dbReference type="GO" id="GO:0005886">
    <property type="term" value="C:plasma membrane"/>
    <property type="evidence" value="ECO:0007669"/>
    <property type="project" value="TreeGrafter"/>
</dbReference>
<dbReference type="Proteomes" id="UP000719412">
    <property type="component" value="Unassembled WGS sequence"/>
</dbReference>
<comment type="similarity">
    <text evidence="2">Belongs to the MIP/aquaporin (TC 1.A.8) family.</text>
</comment>